<organism evidence="2 3">
    <name type="scientific">Symbiodinium microadriaticum</name>
    <name type="common">Dinoflagellate</name>
    <name type="synonym">Zooxanthella microadriatica</name>
    <dbReference type="NCBI Taxonomy" id="2951"/>
    <lineage>
        <taxon>Eukaryota</taxon>
        <taxon>Sar</taxon>
        <taxon>Alveolata</taxon>
        <taxon>Dinophyceae</taxon>
        <taxon>Suessiales</taxon>
        <taxon>Symbiodiniaceae</taxon>
        <taxon>Symbiodinium</taxon>
    </lineage>
</organism>
<accession>A0A1Q9C4P5</accession>
<sequence length="140" mass="15466">APVAEDPEEFEEEVPLAEDRECEWEEEPVAEELKEETAAVNDQGDEAGQVAVAEDKESVEEAWQAAVAEDKELVEEALQAAVPEDEELAEEEVAPAKKRRRLVQQPAGSWLRAFGLWRDKDDDASSNCSGVSLCARVLID</sequence>
<reference evidence="2 3" key="1">
    <citation type="submission" date="2016-02" db="EMBL/GenBank/DDBJ databases">
        <title>Genome analysis of coral dinoflagellate symbionts highlights evolutionary adaptations to a symbiotic lifestyle.</title>
        <authorList>
            <person name="Aranda M."/>
            <person name="Li Y."/>
            <person name="Liew Y.J."/>
            <person name="Baumgarten S."/>
            <person name="Simakov O."/>
            <person name="Wilson M."/>
            <person name="Piel J."/>
            <person name="Ashoor H."/>
            <person name="Bougouffa S."/>
            <person name="Bajic V.B."/>
            <person name="Ryu T."/>
            <person name="Ravasi T."/>
            <person name="Bayer T."/>
            <person name="Micklem G."/>
            <person name="Kim H."/>
            <person name="Bhak J."/>
            <person name="Lajeunesse T.C."/>
            <person name="Voolstra C.R."/>
        </authorList>
    </citation>
    <scope>NUCLEOTIDE SEQUENCE [LARGE SCALE GENOMIC DNA]</scope>
    <source>
        <strain evidence="2 3">CCMP2467</strain>
    </source>
</reference>
<keyword evidence="3" id="KW-1185">Reference proteome</keyword>
<comment type="caution">
    <text evidence="2">The sequence shown here is derived from an EMBL/GenBank/DDBJ whole genome shotgun (WGS) entry which is preliminary data.</text>
</comment>
<dbReference type="Proteomes" id="UP000186817">
    <property type="component" value="Unassembled WGS sequence"/>
</dbReference>
<proteinExistence type="predicted"/>
<dbReference type="EMBL" id="LSRX01001696">
    <property type="protein sequence ID" value="OLP77889.1"/>
    <property type="molecule type" value="Genomic_DNA"/>
</dbReference>
<feature type="region of interest" description="Disordered" evidence="1">
    <location>
        <begin position="1"/>
        <end position="22"/>
    </location>
</feature>
<gene>
    <name evidence="2" type="ORF">AK812_SmicGene42014</name>
</gene>
<evidence type="ECO:0000256" key="1">
    <source>
        <dbReference type="SAM" id="MobiDB-lite"/>
    </source>
</evidence>
<feature type="non-terminal residue" evidence="2">
    <location>
        <position position="1"/>
    </location>
</feature>
<dbReference type="AlphaFoldDB" id="A0A1Q9C4P5"/>
<evidence type="ECO:0000313" key="3">
    <source>
        <dbReference type="Proteomes" id="UP000186817"/>
    </source>
</evidence>
<name>A0A1Q9C4P5_SYMMI</name>
<dbReference type="OrthoDB" id="438948at2759"/>
<evidence type="ECO:0000313" key="2">
    <source>
        <dbReference type="EMBL" id="OLP77889.1"/>
    </source>
</evidence>
<protein>
    <submittedName>
        <fullName evidence="2">Uncharacterized protein</fullName>
    </submittedName>
</protein>